<dbReference type="PROSITE" id="PS01173">
    <property type="entry name" value="LIPASE_GDXG_HIS"/>
    <property type="match status" value="1"/>
</dbReference>
<protein>
    <submittedName>
        <fullName evidence="4">Alpha/beta hydrolase</fullName>
    </submittedName>
</protein>
<accession>A0ABQ6BZ95</accession>
<dbReference type="SUPFAM" id="SSF53474">
    <property type="entry name" value="alpha/beta-Hydrolases"/>
    <property type="match status" value="1"/>
</dbReference>
<organism evidence="4 5">
    <name type="scientific">Hydrogenophaga electricum</name>
    <dbReference type="NCBI Taxonomy" id="1230953"/>
    <lineage>
        <taxon>Bacteria</taxon>
        <taxon>Pseudomonadati</taxon>
        <taxon>Pseudomonadota</taxon>
        <taxon>Betaproteobacteria</taxon>
        <taxon>Burkholderiales</taxon>
        <taxon>Comamonadaceae</taxon>
        <taxon>Hydrogenophaga</taxon>
    </lineage>
</organism>
<dbReference type="Gene3D" id="3.40.50.1820">
    <property type="entry name" value="alpha/beta hydrolase"/>
    <property type="match status" value="1"/>
</dbReference>
<keyword evidence="2 4" id="KW-0378">Hydrolase</keyword>
<evidence type="ECO:0000256" key="1">
    <source>
        <dbReference type="ARBA" id="ARBA00010515"/>
    </source>
</evidence>
<evidence type="ECO:0000313" key="5">
    <source>
        <dbReference type="Proteomes" id="UP001156903"/>
    </source>
</evidence>
<keyword evidence="5" id="KW-1185">Reference proteome</keyword>
<dbReference type="EMBL" id="BSPB01000002">
    <property type="protein sequence ID" value="GLS12975.1"/>
    <property type="molecule type" value="Genomic_DNA"/>
</dbReference>
<comment type="similarity">
    <text evidence="1">Belongs to the 'GDXG' lipolytic enzyme family.</text>
</comment>
<dbReference type="PANTHER" id="PTHR48081">
    <property type="entry name" value="AB HYDROLASE SUPERFAMILY PROTEIN C4A8.06C"/>
    <property type="match status" value="1"/>
</dbReference>
<dbReference type="InterPro" id="IPR050300">
    <property type="entry name" value="GDXG_lipolytic_enzyme"/>
</dbReference>
<comment type="caution">
    <text evidence="4">The sequence shown here is derived from an EMBL/GenBank/DDBJ whole genome shotgun (WGS) entry which is preliminary data.</text>
</comment>
<dbReference type="InterPro" id="IPR029058">
    <property type="entry name" value="AB_hydrolase_fold"/>
</dbReference>
<proteinExistence type="inferred from homology"/>
<dbReference type="InterPro" id="IPR013094">
    <property type="entry name" value="AB_hydrolase_3"/>
</dbReference>
<dbReference type="Pfam" id="PF07859">
    <property type="entry name" value="Abhydrolase_3"/>
    <property type="match status" value="1"/>
</dbReference>
<feature type="domain" description="Alpha/beta hydrolase fold-3" evidence="3">
    <location>
        <begin position="92"/>
        <end position="304"/>
    </location>
</feature>
<dbReference type="Proteomes" id="UP001156903">
    <property type="component" value="Unassembled WGS sequence"/>
</dbReference>
<dbReference type="PANTHER" id="PTHR48081:SF8">
    <property type="entry name" value="ALPHA_BETA HYDROLASE FOLD-3 DOMAIN-CONTAINING PROTEIN-RELATED"/>
    <property type="match status" value="1"/>
</dbReference>
<gene>
    <name evidence="4" type="ORF">GCM10007935_04030</name>
</gene>
<name>A0ABQ6BZ95_9BURK</name>
<evidence type="ECO:0000259" key="3">
    <source>
        <dbReference type="Pfam" id="PF07859"/>
    </source>
</evidence>
<evidence type="ECO:0000256" key="2">
    <source>
        <dbReference type="ARBA" id="ARBA00022801"/>
    </source>
</evidence>
<dbReference type="InterPro" id="IPR002168">
    <property type="entry name" value="Lipase_GDXG_HIS_AS"/>
</dbReference>
<evidence type="ECO:0000313" key="4">
    <source>
        <dbReference type="EMBL" id="GLS12975.1"/>
    </source>
</evidence>
<dbReference type="GO" id="GO:0016787">
    <property type="term" value="F:hydrolase activity"/>
    <property type="evidence" value="ECO:0007669"/>
    <property type="project" value="UniProtKB-KW"/>
</dbReference>
<sequence>MSSHPTHPRSLLTHAMRGFIDRVARAGHPPLHALTPEQAQRAYAAGAGVVDIPNHKLPRVEDLRIPARDGHVLPARLFAPVAAGEGGPLPVLLYLHGGGFTVGNIATHEPLCRHLAHLSRGAVIALDYRLAPESVFPTAVDDAWDALAWLREHAAALGLDAARIAVGGDSAGGTLSAVTAIAARDAGWPLSLQLLFYPGTCGHQDTPSHQRFAQGFILEAPHIQYFFGHYLRGPADRDDWRFAPLDGVDASGHERDLDGVAPAWVGLAECDPLVDEGLLYADRLRLAGVPVDLEIYAGVVHGFIQFGRAIPEALKAHNDAARALRQAWGR</sequence>
<dbReference type="RefSeq" id="WP_284306460.1">
    <property type="nucleotide sequence ID" value="NZ_BSPB01000002.1"/>
</dbReference>
<reference evidence="5" key="1">
    <citation type="journal article" date="2019" name="Int. J. Syst. Evol. Microbiol.">
        <title>The Global Catalogue of Microorganisms (GCM) 10K type strain sequencing project: providing services to taxonomists for standard genome sequencing and annotation.</title>
        <authorList>
            <consortium name="The Broad Institute Genomics Platform"/>
            <consortium name="The Broad Institute Genome Sequencing Center for Infectious Disease"/>
            <person name="Wu L."/>
            <person name="Ma J."/>
        </authorList>
    </citation>
    <scope>NUCLEOTIDE SEQUENCE [LARGE SCALE GENOMIC DNA]</scope>
    <source>
        <strain evidence="5">NBRC 109341</strain>
    </source>
</reference>